<dbReference type="InterPro" id="IPR036910">
    <property type="entry name" value="HMG_box_dom_sf"/>
</dbReference>
<evidence type="ECO:0000259" key="5">
    <source>
        <dbReference type="PROSITE" id="PS50118"/>
    </source>
</evidence>
<dbReference type="GO" id="GO:0097190">
    <property type="term" value="P:apoptotic signaling pathway"/>
    <property type="evidence" value="ECO:0007669"/>
    <property type="project" value="TreeGrafter"/>
</dbReference>
<feature type="region of interest" description="Disordered" evidence="4">
    <location>
        <begin position="111"/>
        <end position="211"/>
    </location>
</feature>
<dbReference type="PROSITE" id="PS50118">
    <property type="entry name" value="HMG_BOX_2"/>
    <property type="match status" value="1"/>
</dbReference>
<keyword evidence="7" id="KW-1185">Reference proteome</keyword>
<dbReference type="SUPFAM" id="SSF47095">
    <property type="entry name" value="HMG-box"/>
    <property type="match status" value="1"/>
</dbReference>
<dbReference type="OrthoDB" id="10070927at2759"/>
<dbReference type="SMART" id="SM00398">
    <property type="entry name" value="HMG"/>
    <property type="match status" value="1"/>
</dbReference>
<reference evidence="6" key="1">
    <citation type="submission" date="2022-11" db="UniProtKB">
        <authorList>
            <consortium name="EnsemblMetazoa"/>
        </authorList>
    </citation>
    <scope>IDENTIFICATION</scope>
</reference>
<dbReference type="GeneID" id="119737224"/>
<dbReference type="InterPro" id="IPR009071">
    <property type="entry name" value="HMG_box_dom"/>
</dbReference>
<evidence type="ECO:0000256" key="3">
    <source>
        <dbReference type="PROSITE-ProRule" id="PRU00267"/>
    </source>
</evidence>
<protein>
    <recommendedName>
        <fullName evidence="5">HMG box domain-containing protein</fullName>
    </recommendedName>
</protein>
<evidence type="ECO:0000256" key="2">
    <source>
        <dbReference type="ARBA" id="ARBA00023242"/>
    </source>
</evidence>
<feature type="compositionally biased region" description="Basic and acidic residues" evidence="4">
    <location>
        <begin position="191"/>
        <end position="202"/>
    </location>
</feature>
<dbReference type="InterPro" id="IPR056513">
    <property type="entry name" value="INO80F"/>
</dbReference>
<feature type="compositionally biased region" description="Basic and acidic residues" evidence="4">
    <location>
        <begin position="167"/>
        <end position="176"/>
    </location>
</feature>
<name>A0A914AUA9_PATMI</name>
<dbReference type="GO" id="GO:0003677">
    <property type="term" value="F:DNA binding"/>
    <property type="evidence" value="ECO:0007669"/>
    <property type="project" value="UniProtKB-UniRule"/>
</dbReference>
<dbReference type="AlphaFoldDB" id="A0A914AUA9"/>
<dbReference type="RefSeq" id="XP_038067342.1">
    <property type="nucleotide sequence ID" value="XM_038211414.1"/>
</dbReference>
<dbReference type="PANTHER" id="PTHR35084">
    <property type="entry name" value="TCF3 FUSION PARTNER"/>
    <property type="match status" value="1"/>
</dbReference>
<feature type="DNA-binding region" description="HMG box" evidence="3">
    <location>
        <begin position="177"/>
        <end position="251"/>
    </location>
</feature>
<dbReference type="Gene3D" id="1.10.30.10">
    <property type="entry name" value="High mobility group box domain"/>
    <property type="match status" value="1"/>
</dbReference>
<dbReference type="Proteomes" id="UP000887568">
    <property type="component" value="Unplaced"/>
</dbReference>
<keyword evidence="3" id="KW-0238">DNA-binding</keyword>
<dbReference type="OMA" id="NEKCLNR"/>
<dbReference type="GO" id="GO:0031011">
    <property type="term" value="C:Ino80 complex"/>
    <property type="evidence" value="ECO:0007669"/>
    <property type="project" value="TreeGrafter"/>
</dbReference>
<dbReference type="PANTHER" id="PTHR35084:SF1">
    <property type="entry name" value="TCF3 FUSION PARTNER"/>
    <property type="match status" value="1"/>
</dbReference>
<keyword evidence="2 3" id="KW-0539">Nucleus</keyword>
<proteinExistence type="predicted"/>
<evidence type="ECO:0000256" key="1">
    <source>
        <dbReference type="ARBA" id="ARBA00004123"/>
    </source>
</evidence>
<accession>A0A914AUA9</accession>
<feature type="compositionally biased region" description="Basic residues" evidence="4">
    <location>
        <begin position="123"/>
        <end position="136"/>
    </location>
</feature>
<comment type="subcellular location">
    <subcellularLocation>
        <location evidence="1">Nucleus</location>
    </subcellularLocation>
</comment>
<sequence>MASSSLQENQTFRDRVHENKEVAKTTGDIYKKKYATLKRKCESIQLDNEKCLNRLYYVKKAVRKMSRERRFLMTKLNKYGDDFKNATLPLPIEDDSMLHLMSVSNPIAPKFPASRGLAGLVSKSKRKASTGRRPGRPRLISEMTSRDDMPRSSGRGGKRKRMASQSKQEKEKDPLAPKKPANAFLMFCQTKRQEESSSKDQDGAGSDVSHQELTRQLAKEWNYLGAGEKETYYTMYERDKDRYHKEMKEYIKSNNLEPLPTTNPMPQPPTVTVTVTRTEPVSNVQFVSSELPVVVKSEPNPDIQLPPSSASALSAVTTPVITTVSKPETLMPIKQEAKVETLMSLECRTPKLKSCLQPKSPVEGDDPYHFDDD</sequence>
<dbReference type="Pfam" id="PF24245">
    <property type="entry name" value="INO80F"/>
    <property type="match status" value="1"/>
</dbReference>
<organism evidence="6 7">
    <name type="scientific">Patiria miniata</name>
    <name type="common">Bat star</name>
    <name type="synonym">Asterina miniata</name>
    <dbReference type="NCBI Taxonomy" id="46514"/>
    <lineage>
        <taxon>Eukaryota</taxon>
        <taxon>Metazoa</taxon>
        <taxon>Echinodermata</taxon>
        <taxon>Eleutherozoa</taxon>
        <taxon>Asterozoa</taxon>
        <taxon>Asteroidea</taxon>
        <taxon>Valvatacea</taxon>
        <taxon>Valvatida</taxon>
        <taxon>Asterinidae</taxon>
        <taxon>Patiria</taxon>
    </lineage>
</organism>
<dbReference type="Pfam" id="PF00505">
    <property type="entry name" value="HMG_box"/>
    <property type="match status" value="1"/>
</dbReference>
<evidence type="ECO:0000313" key="7">
    <source>
        <dbReference type="Proteomes" id="UP000887568"/>
    </source>
</evidence>
<evidence type="ECO:0000256" key="4">
    <source>
        <dbReference type="SAM" id="MobiDB-lite"/>
    </source>
</evidence>
<evidence type="ECO:0000313" key="6">
    <source>
        <dbReference type="EnsemblMetazoa" id="XP_038067342.1"/>
    </source>
</evidence>
<dbReference type="InterPro" id="IPR033555">
    <property type="entry name" value="TFPT"/>
</dbReference>
<feature type="region of interest" description="Disordered" evidence="4">
    <location>
        <begin position="350"/>
        <end position="373"/>
    </location>
</feature>
<dbReference type="EnsemblMetazoa" id="XM_038211414.1">
    <property type="protein sequence ID" value="XP_038067342.1"/>
    <property type="gene ID" value="LOC119737224"/>
</dbReference>
<feature type="domain" description="HMG box" evidence="5">
    <location>
        <begin position="177"/>
        <end position="251"/>
    </location>
</feature>
<dbReference type="GO" id="GO:0043065">
    <property type="term" value="P:positive regulation of apoptotic process"/>
    <property type="evidence" value="ECO:0007669"/>
    <property type="project" value="TreeGrafter"/>
</dbReference>